<evidence type="ECO:0000313" key="7">
    <source>
        <dbReference type="EMBL" id="KAK8961646.1"/>
    </source>
</evidence>
<accession>A0ABR2MCJ3</accession>
<dbReference type="InterPro" id="IPR036093">
    <property type="entry name" value="NAC_dom_sf"/>
</dbReference>
<dbReference type="Proteomes" id="UP001412067">
    <property type="component" value="Unassembled WGS sequence"/>
</dbReference>
<evidence type="ECO:0000256" key="4">
    <source>
        <dbReference type="ARBA" id="ARBA00023242"/>
    </source>
</evidence>
<keyword evidence="5" id="KW-0175">Coiled coil</keyword>
<name>A0ABR2MCJ3_9ASPA</name>
<organism evidence="7 8">
    <name type="scientific">Platanthera guangdongensis</name>
    <dbReference type="NCBI Taxonomy" id="2320717"/>
    <lineage>
        <taxon>Eukaryota</taxon>
        <taxon>Viridiplantae</taxon>
        <taxon>Streptophyta</taxon>
        <taxon>Embryophyta</taxon>
        <taxon>Tracheophyta</taxon>
        <taxon>Spermatophyta</taxon>
        <taxon>Magnoliopsida</taxon>
        <taxon>Liliopsida</taxon>
        <taxon>Asparagales</taxon>
        <taxon>Orchidaceae</taxon>
        <taxon>Orchidoideae</taxon>
        <taxon>Orchideae</taxon>
        <taxon>Orchidinae</taxon>
        <taxon>Platanthera</taxon>
    </lineage>
</organism>
<proteinExistence type="predicted"/>
<keyword evidence="2" id="KW-0238">DNA-binding</keyword>
<evidence type="ECO:0000256" key="1">
    <source>
        <dbReference type="ARBA" id="ARBA00023015"/>
    </source>
</evidence>
<keyword evidence="4" id="KW-0539">Nucleus</keyword>
<dbReference type="Gene3D" id="2.170.150.80">
    <property type="entry name" value="NAC domain"/>
    <property type="match status" value="1"/>
</dbReference>
<dbReference type="Pfam" id="PF02365">
    <property type="entry name" value="NAM"/>
    <property type="match status" value="1"/>
</dbReference>
<dbReference type="SUPFAM" id="SSF101941">
    <property type="entry name" value="NAC domain"/>
    <property type="match status" value="1"/>
</dbReference>
<sequence>MYRKENFGELQSVLIEKLLTLAYQDRARSLVTDHFVSITLAELVRENERLEEENKKLKEKKLKEASVIPTRDNKWHFLTCQDRKYPNGTCSSKAMEAGYWKSISKNRNIRFHNRVIRTINTLVFHEG</sequence>
<evidence type="ECO:0000256" key="2">
    <source>
        <dbReference type="ARBA" id="ARBA00023125"/>
    </source>
</evidence>
<keyword evidence="8" id="KW-1185">Reference proteome</keyword>
<feature type="domain" description="NAC" evidence="6">
    <location>
        <begin position="1"/>
        <end position="127"/>
    </location>
</feature>
<gene>
    <name evidence="7" type="ORF">KSP40_PGU020113</name>
</gene>
<dbReference type="PANTHER" id="PTHR31744">
    <property type="entry name" value="PROTEIN CUP-SHAPED COTYLEDON 2-RELATED"/>
    <property type="match status" value="1"/>
</dbReference>
<dbReference type="PROSITE" id="PS51005">
    <property type="entry name" value="NAC"/>
    <property type="match status" value="1"/>
</dbReference>
<dbReference type="InterPro" id="IPR003441">
    <property type="entry name" value="NAC-dom"/>
</dbReference>
<comment type="caution">
    <text evidence="7">The sequence shown here is derived from an EMBL/GenBank/DDBJ whole genome shotgun (WGS) entry which is preliminary data.</text>
</comment>
<protein>
    <recommendedName>
        <fullName evidence="6">NAC domain-containing protein</fullName>
    </recommendedName>
</protein>
<evidence type="ECO:0000256" key="5">
    <source>
        <dbReference type="SAM" id="Coils"/>
    </source>
</evidence>
<feature type="coiled-coil region" evidence="5">
    <location>
        <begin position="40"/>
        <end position="67"/>
    </location>
</feature>
<evidence type="ECO:0000259" key="6">
    <source>
        <dbReference type="PROSITE" id="PS51005"/>
    </source>
</evidence>
<dbReference type="PANTHER" id="PTHR31744:SF235">
    <property type="entry name" value="NAC DOMAIN-CONTAINING PROTEIN"/>
    <property type="match status" value="1"/>
</dbReference>
<evidence type="ECO:0000256" key="3">
    <source>
        <dbReference type="ARBA" id="ARBA00023163"/>
    </source>
</evidence>
<evidence type="ECO:0000313" key="8">
    <source>
        <dbReference type="Proteomes" id="UP001412067"/>
    </source>
</evidence>
<reference evidence="7 8" key="1">
    <citation type="journal article" date="2022" name="Nat. Plants">
        <title>Genomes of leafy and leafless Platanthera orchids illuminate the evolution of mycoheterotrophy.</title>
        <authorList>
            <person name="Li M.H."/>
            <person name="Liu K.W."/>
            <person name="Li Z."/>
            <person name="Lu H.C."/>
            <person name="Ye Q.L."/>
            <person name="Zhang D."/>
            <person name="Wang J.Y."/>
            <person name="Li Y.F."/>
            <person name="Zhong Z.M."/>
            <person name="Liu X."/>
            <person name="Yu X."/>
            <person name="Liu D.K."/>
            <person name="Tu X.D."/>
            <person name="Liu B."/>
            <person name="Hao Y."/>
            <person name="Liao X.Y."/>
            <person name="Jiang Y.T."/>
            <person name="Sun W.H."/>
            <person name="Chen J."/>
            <person name="Chen Y.Q."/>
            <person name="Ai Y."/>
            <person name="Zhai J.W."/>
            <person name="Wu S.S."/>
            <person name="Zhou Z."/>
            <person name="Hsiao Y.Y."/>
            <person name="Wu W.L."/>
            <person name="Chen Y.Y."/>
            <person name="Lin Y.F."/>
            <person name="Hsu J.L."/>
            <person name="Li C.Y."/>
            <person name="Wang Z.W."/>
            <person name="Zhao X."/>
            <person name="Zhong W.Y."/>
            <person name="Ma X.K."/>
            <person name="Ma L."/>
            <person name="Huang J."/>
            <person name="Chen G.Z."/>
            <person name="Huang M.Z."/>
            <person name="Huang L."/>
            <person name="Peng D.H."/>
            <person name="Luo Y.B."/>
            <person name="Zou S.Q."/>
            <person name="Chen S.P."/>
            <person name="Lan S."/>
            <person name="Tsai W.C."/>
            <person name="Van de Peer Y."/>
            <person name="Liu Z.J."/>
        </authorList>
    </citation>
    <scope>NUCLEOTIDE SEQUENCE [LARGE SCALE GENOMIC DNA]</scope>
    <source>
        <strain evidence="7">Lor288</strain>
    </source>
</reference>
<keyword evidence="3" id="KW-0804">Transcription</keyword>
<dbReference type="EMBL" id="JBBWWR010000009">
    <property type="protein sequence ID" value="KAK8961646.1"/>
    <property type="molecule type" value="Genomic_DNA"/>
</dbReference>
<keyword evidence="1" id="KW-0805">Transcription regulation</keyword>